<dbReference type="SUPFAM" id="SSF158230">
    <property type="entry name" value="PRP4-like"/>
    <property type="match status" value="1"/>
</dbReference>
<protein>
    <recommendedName>
        <fullName evidence="8">Pre-mRNA processing factor 4 (PRP4)-like domain-containing protein</fullName>
    </recommendedName>
</protein>
<feature type="repeat" description="WD" evidence="6">
    <location>
        <begin position="1319"/>
        <end position="1356"/>
    </location>
</feature>
<evidence type="ECO:0000259" key="8">
    <source>
        <dbReference type="SMART" id="SM00500"/>
    </source>
</evidence>
<evidence type="ECO:0000256" key="6">
    <source>
        <dbReference type="PROSITE-ProRule" id="PRU00221"/>
    </source>
</evidence>
<dbReference type="PROSITE" id="PS50294">
    <property type="entry name" value="WD_REPEATS_REGION"/>
    <property type="match status" value="4"/>
</dbReference>
<keyword evidence="5" id="KW-0539">Nucleus</keyword>
<dbReference type="GO" id="GO:0030621">
    <property type="term" value="F:U4 snRNA binding"/>
    <property type="evidence" value="ECO:0007669"/>
    <property type="project" value="TreeGrafter"/>
</dbReference>
<dbReference type="SMART" id="SM00500">
    <property type="entry name" value="SFM"/>
    <property type="match status" value="1"/>
</dbReference>
<dbReference type="InterPro" id="IPR001680">
    <property type="entry name" value="WD40_rpt"/>
</dbReference>
<keyword evidence="4" id="KW-0677">Repeat</keyword>
<gene>
    <name evidence="9" type="ORF">TIS948_LOCUS2058</name>
</gene>
<dbReference type="Gene3D" id="2.130.10.10">
    <property type="entry name" value="YVTN repeat-like/Quinoprotein amine dehydrogenase"/>
    <property type="match status" value="2"/>
</dbReference>
<organism evidence="9 10">
    <name type="scientific">Rotaria socialis</name>
    <dbReference type="NCBI Taxonomy" id="392032"/>
    <lineage>
        <taxon>Eukaryota</taxon>
        <taxon>Metazoa</taxon>
        <taxon>Spiralia</taxon>
        <taxon>Gnathifera</taxon>
        <taxon>Rotifera</taxon>
        <taxon>Eurotatoria</taxon>
        <taxon>Bdelloidea</taxon>
        <taxon>Philodinida</taxon>
        <taxon>Philodinidae</taxon>
        <taxon>Rotaria</taxon>
    </lineage>
</organism>
<dbReference type="SUPFAM" id="SSF50978">
    <property type="entry name" value="WD40 repeat-like"/>
    <property type="match status" value="1"/>
</dbReference>
<feature type="domain" description="Pre-mRNA processing factor 4 (PRP4)-like" evidence="8">
    <location>
        <begin position="931"/>
        <end position="983"/>
    </location>
</feature>
<dbReference type="PROSITE" id="PS50082">
    <property type="entry name" value="WD_REPEATS_2"/>
    <property type="match status" value="6"/>
</dbReference>
<dbReference type="Pfam" id="PF04097">
    <property type="entry name" value="Nic96"/>
    <property type="match status" value="1"/>
</dbReference>
<dbReference type="GO" id="GO:0000398">
    <property type="term" value="P:mRNA splicing, via spliceosome"/>
    <property type="evidence" value="ECO:0007669"/>
    <property type="project" value="TreeGrafter"/>
</dbReference>
<feature type="region of interest" description="Disordered" evidence="7">
    <location>
        <begin position="31"/>
        <end position="52"/>
    </location>
</feature>
<dbReference type="Pfam" id="PF08799">
    <property type="entry name" value="PRP4"/>
    <property type="match status" value="1"/>
</dbReference>
<dbReference type="GO" id="GO:0017056">
    <property type="term" value="F:structural constituent of nuclear pore"/>
    <property type="evidence" value="ECO:0007669"/>
    <property type="project" value="InterPro"/>
</dbReference>
<dbReference type="Proteomes" id="UP000663825">
    <property type="component" value="Unassembled WGS sequence"/>
</dbReference>
<evidence type="ECO:0000256" key="5">
    <source>
        <dbReference type="ARBA" id="ARBA00023242"/>
    </source>
</evidence>
<feature type="repeat" description="WD" evidence="6">
    <location>
        <begin position="1126"/>
        <end position="1148"/>
    </location>
</feature>
<dbReference type="GO" id="GO:0046540">
    <property type="term" value="C:U4/U6 x U5 tri-snRNP complex"/>
    <property type="evidence" value="ECO:0007669"/>
    <property type="project" value="TreeGrafter"/>
</dbReference>
<keyword evidence="3 6" id="KW-0853">WD repeat</keyword>
<evidence type="ECO:0000256" key="4">
    <source>
        <dbReference type="ARBA" id="ARBA00022737"/>
    </source>
</evidence>
<evidence type="ECO:0000313" key="10">
    <source>
        <dbReference type="Proteomes" id="UP000663825"/>
    </source>
</evidence>
<dbReference type="InterPro" id="IPR014906">
    <property type="entry name" value="PRP4-like"/>
</dbReference>
<evidence type="ECO:0000256" key="2">
    <source>
        <dbReference type="ARBA" id="ARBA00010186"/>
    </source>
</evidence>
<dbReference type="InterPro" id="IPR036322">
    <property type="entry name" value="WD40_repeat_dom_sf"/>
</dbReference>
<comment type="subcellular location">
    <subcellularLocation>
        <location evidence="1">Nucleus envelope</location>
    </subcellularLocation>
</comment>
<feature type="repeat" description="WD" evidence="6">
    <location>
        <begin position="1234"/>
        <end position="1275"/>
    </location>
</feature>
<reference evidence="9" key="1">
    <citation type="submission" date="2021-02" db="EMBL/GenBank/DDBJ databases">
        <authorList>
            <person name="Nowell W R."/>
        </authorList>
    </citation>
    <scope>NUCLEOTIDE SEQUENCE</scope>
</reference>
<dbReference type="PROSITE" id="PS00678">
    <property type="entry name" value="WD_REPEATS_1"/>
    <property type="match status" value="3"/>
</dbReference>
<evidence type="ECO:0000313" key="9">
    <source>
        <dbReference type="EMBL" id="CAF3013281.1"/>
    </source>
</evidence>
<dbReference type="Gene3D" id="4.10.280.110">
    <property type="entry name" value="Pre-mRNA processing factor 4 domain"/>
    <property type="match status" value="1"/>
</dbReference>
<dbReference type="EMBL" id="CAJNXB010000061">
    <property type="protein sequence ID" value="CAF3013281.1"/>
    <property type="molecule type" value="Genomic_DNA"/>
</dbReference>
<dbReference type="SMART" id="SM00320">
    <property type="entry name" value="WD40"/>
    <property type="match status" value="7"/>
</dbReference>
<evidence type="ECO:0000256" key="7">
    <source>
        <dbReference type="SAM" id="MobiDB-lite"/>
    </source>
</evidence>
<dbReference type="GO" id="GO:0017070">
    <property type="term" value="F:U6 snRNA binding"/>
    <property type="evidence" value="ECO:0007669"/>
    <property type="project" value="TreeGrafter"/>
</dbReference>
<dbReference type="FunFam" id="2.130.10.10:FF:001211">
    <property type="entry name" value="CBN-PRP-4 protein"/>
    <property type="match status" value="1"/>
</dbReference>
<dbReference type="InterPro" id="IPR019775">
    <property type="entry name" value="WD40_repeat_CS"/>
</dbReference>
<sequence>MMSSPFTWLLGIGRSPAPSNVANNTTYQTPLNQTTVTNSSQTPTLSATPTANNFSLHRNLTQLVDEGQRSSLKTKRELITSVDQLSTLAFLNSSTGINVQRIQDQFEQIDKTLQTTAVVKPRDFKEDTIEQHIDGKLQNNLNDYLKHEREKTLLSMLRMIEDKTYDEITRHSNYVLDSNWQKQRQKILSTVSKHDQTYLDEANAMQIKRFETPRTLSRGLSNIEAAYAKVIALYNVGKIPRQNLIDEFTIVVESSNQPQAAVDLWTTVRCMSQLPSDYLINRTSLPSQQAIVLSARNYLEYSFRIQLSKLFINLVPDEDIHKPGAIYKLIIRYIRQKHPNIVHIIDDDGNIDDLPIWSILFYCLRAGDLQSALNAAKRCHLTSVVEWLNNYLKNNNQSIDPTIRLKIQDVYDREHLTNPFKSIVLSILSAYDVNNMHELIISSIDDLLWLRLSQIVLPNQDLMTLNKLQKLVYNEGNENRSSFNEKPVQYAMCLLLTGQFETAIDLLNQIEQFRCHAVHIGIYLHECRLLSTASKSDSPMLTATLITVDPLKSINYQRLLTNYTEKCRYDSELWQIVNYFYLLKQIRQKDGENCFIESLAVLLVKLNENDTDNLLERLFGTNRQGAFTEARILDHLDIDTNVVTANVGLYLEKHGHLELAAVLYDRAKKLRQACSIYNRLLSETIRTLISSNTLGAQNILTGARSFASRLASTQNDCDRLANTLFTLLDIYIYIEFFKSQQFERAYEIIQKLSLLPFAHTQIDQCLELINYYSSEIMDCYPDIILMTLTLMAILASVEYKSALNLSNQHLSLAATSSFDQRSSNILSTNKQGLLDELKRQADVLFRYIGLLPIKLHNHVHVQLMECFSRIKNASTSRQTYEHQQASTSANIPTRRETETVRLEDQPLAEDQQALLAEFERRRRARQIHVSTDDVEVKANLRQLGEPICLFGEGPAERRERLRNLISRLSDDEIAQKLRKKEEHEKRSEDKKEEVTWYHEGPEELQIARYWIAQYSLPRAKERIQKLKEYVAVPEVYRTAKIQDLYRRLRATSLHCSQVGDARPLSYCEFSPNDQMVAVSSWSGLCKIWTVPDCKHVRTLRGHTINACCVSWHPQATLTQDPSVINLASSAFDGSVKLWNLESDEPITEIEGHEPFRVSKVKFHPSGRFLATACYDHSWRLWDLDTQEEILHQEGHSKAVHDVAFQCDGSLAATAGMDAYGRVWDLRTGRCIMFLEGHLKPIISIDFSPNGYHIATGSEDNLCKIWDLRQIKNAYSIAAHQSLVSTVKFQRTEGHYLVTVSYDNTIKLWMHPVWSALYSSTGHEQKIMSADLSLDGRWIATVSYDRTLKIWSPEQIN</sequence>
<dbReference type="CDD" id="cd00200">
    <property type="entry name" value="WD40"/>
    <property type="match status" value="1"/>
</dbReference>
<dbReference type="InterPro" id="IPR007231">
    <property type="entry name" value="Nucleoporin_int_Nup93/Nic96"/>
</dbReference>
<comment type="caution">
    <text evidence="9">The sequence shown here is derived from an EMBL/GenBank/DDBJ whole genome shotgun (WGS) entry which is preliminary data.</text>
</comment>
<dbReference type="GO" id="GO:0005643">
    <property type="term" value="C:nuclear pore"/>
    <property type="evidence" value="ECO:0007669"/>
    <property type="project" value="InterPro"/>
</dbReference>
<accession>A0A817LJ20</accession>
<dbReference type="PANTHER" id="PTHR19846">
    <property type="entry name" value="WD40 REPEAT PROTEIN"/>
    <property type="match status" value="1"/>
</dbReference>
<dbReference type="InterPro" id="IPR015943">
    <property type="entry name" value="WD40/YVTN_repeat-like_dom_sf"/>
</dbReference>
<feature type="repeat" description="WD" evidence="6">
    <location>
        <begin position="1192"/>
        <end position="1233"/>
    </location>
</feature>
<proteinExistence type="inferred from homology"/>
<dbReference type="InterPro" id="IPR036285">
    <property type="entry name" value="PRP4-like_sf"/>
</dbReference>
<dbReference type="PANTHER" id="PTHR19846:SF0">
    <property type="entry name" value="PRE-MRNA PROCESSING FACTOR 4"/>
    <property type="match status" value="1"/>
</dbReference>
<evidence type="ECO:0000256" key="1">
    <source>
        <dbReference type="ARBA" id="ARBA00004259"/>
    </source>
</evidence>
<feature type="repeat" description="WD" evidence="6">
    <location>
        <begin position="1157"/>
        <end position="1191"/>
    </location>
</feature>
<feature type="repeat" description="WD" evidence="6">
    <location>
        <begin position="1276"/>
        <end position="1308"/>
    </location>
</feature>
<name>A0A817LJ20_9BILA</name>
<comment type="similarity">
    <text evidence="2">Belongs to the nucleoporin interacting component (NIC) family.</text>
</comment>
<dbReference type="Pfam" id="PF00400">
    <property type="entry name" value="WD40"/>
    <property type="match status" value="7"/>
</dbReference>
<evidence type="ECO:0000256" key="3">
    <source>
        <dbReference type="ARBA" id="ARBA00022574"/>
    </source>
</evidence>
<dbReference type="OrthoDB" id="1918363at2759"/>